<proteinExistence type="predicted"/>
<dbReference type="Proteomes" id="UP000183667">
    <property type="component" value="Unassembled WGS sequence"/>
</dbReference>
<sequence length="96" mass="11058">MMQLDLEIRSRWKPVELRQETVDQAFQQPCTRGVMAGMFGEFVTRLKTHIGNVEPTSIDFGIRSCAAWPEFRPFSSGQYSVERVFRIVRGETPSMT</sequence>
<evidence type="ECO:0000313" key="1">
    <source>
        <dbReference type="EMBL" id="OJA43245.1"/>
    </source>
</evidence>
<accession>A0ABD6PY68</accession>
<protein>
    <submittedName>
        <fullName evidence="1">Uncharacterized protein</fullName>
    </submittedName>
</protein>
<reference evidence="2" key="1">
    <citation type="submission" date="2016-08" db="EMBL/GenBank/DDBJ databases">
        <title>Population biology and virulence potential of Burkholderia ubonensis.</title>
        <authorList>
            <person name="Price E.P."/>
            <person name="Currie B.J."/>
            <person name="Wagner D.M."/>
        </authorList>
    </citation>
    <scope>NUCLEOTIDE SEQUENCE [LARGE SCALE GENOMIC DNA]</scope>
    <source>
        <strain evidence="2">MSMB0103</strain>
    </source>
</reference>
<name>A0ABD6PY68_9BURK</name>
<organism evidence="1 2">
    <name type="scientific">Burkholderia ubonensis</name>
    <dbReference type="NCBI Taxonomy" id="101571"/>
    <lineage>
        <taxon>Bacteria</taxon>
        <taxon>Pseudomonadati</taxon>
        <taxon>Pseudomonadota</taxon>
        <taxon>Betaproteobacteria</taxon>
        <taxon>Burkholderiales</taxon>
        <taxon>Burkholderiaceae</taxon>
        <taxon>Burkholderia</taxon>
        <taxon>Burkholderia cepacia complex</taxon>
    </lineage>
</organism>
<evidence type="ECO:0000313" key="2">
    <source>
        <dbReference type="Proteomes" id="UP000183667"/>
    </source>
</evidence>
<dbReference type="EMBL" id="MEAU01000040">
    <property type="protein sequence ID" value="OJA43245.1"/>
    <property type="molecule type" value="Genomic_DNA"/>
</dbReference>
<gene>
    <name evidence="1" type="ORF">BGV66_24670</name>
</gene>
<dbReference type="AlphaFoldDB" id="A0ABD6PY68"/>
<comment type="caution">
    <text evidence="1">The sequence shown here is derived from an EMBL/GenBank/DDBJ whole genome shotgun (WGS) entry which is preliminary data.</text>
</comment>